<dbReference type="Pfam" id="PF01075">
    <property type="entry name" value="Glyco_transf_9"/>
    <property type="match status" value="1"/>
</dbReference>
<evidence type="ECO:0000259" key="2">
    <source>
        <dbReference type="Pfam" id="PF00534"/>
    </source>
</evidence>
<dbReference type="GO" id="GO:0009103">
    <property type="term" value="P:lipopolysaccharide biosynthetic process"/>
    <property type="evidence" value="ECO:0007669"/>
    <property type="project" value="TreeGrafter"/>
</dbReference>
<gene>
    <name evidence="3" type="ORF">EAH76_16495</name>
</gene>
<comment type="caution">
    <text evidence="3">The sequence shown here is derived from an EMBL/GenBank/DDBJ whole genome shotgun (WGS) entry which is preliminary data.</text>
</comment>
<evidence type="ECO:0000313" key="3">
    <source>
        <dbReference type="EMBL" id="TPG51624.1"/>
    </source>
</evidence>
<reference evidence="3 4" key="1">
    <citation type="journal article" date="2019" name="Environ. Microbiol.">
        <title>Species interactions and distinct microbial communities in high Arctic permafrost affected cryosols are associated with the CH4 and CO2 gas fluxes.</title>
        <authorList>
            <person name="Altshuler I."/>
            <person name="Hamel J."/>
            <person name="Turney S."/>
            <person name="Magnuson E."/>
            <person name="Levesque R."/>
            <person name="Greer C."/>
            <person name="Whyte L.G."/>
        </authorList>
    </citation>
    <scope>NUCLEOTIDE SEQUENCE [LARGE SCALE GENOMIC DNA]</scope>
    <source>
        <strain evidence="3 4">E6.1</strain>
    </source>
</reference>
<feature type="domain" description="Glycosyl transferase family 1" evidence="2">
    <location>
        <begin position="214"/>
        <end position="379"/>
    </location>
</feature>
<dbReference type="CDD" id="cd03809">
    <property type="entry name" value="GT4_MtfB-like"/>
    <property type="match status" value="1"/>
</dbReference>
<name>A0A502FQD0_9SPHN</name>
<organism evidence="3 4">
    <name type="scientific">Sphingomonas glacialis</name>
    <dbReference type="NCBI Taxonomy" id="658225"/>
    <lineage>
        <taxon>Bacteria</taxon>
        <taxon>Pseudomonadati</taxon>
        <taxon>Pseudomonadota</taxon>
        <taxon>Alphaproteobacteria</taxon>
        <taxon>Sphingomonadales</taxon>
        <taxon>Sphingomonadaceae</taxon>
        <taxon>Sphingomonas</taxon>
    </lineage>
</organism>
<keyword evidence="1 3" id="KW-0808">Transferase</keyword>
<dbReference type="AlphaFoldDB" id="A0A502FQD0"/>
<dbReference type="Gene3D" id="3.40.50.2000">
    <property type="entry name" value="Glycogen Phosphorylase B"/>
    <property type="match status" value="4"/>
</dbReference>
<dbReference type="OrthoDB" id="9801609at2"/>
<dbReference type="InterPro" id="IPR002201">
    <property type="entry name" value="Glyco_trans_9"/>
</dbReference>
<dbReference type="CDD" id="cd03789">
    <property type="entry name" value="GT9_LPS_heptosyltransferase"/>
    <property type="match status" value="1"/>
</dbReference>
<accession>A0A502FQD0</accession>
<dbReference type="InterPro" id="IPR001296">
    <property type="entry name" value="Glyco_trans_1"/>
</dbReference>
<dbReference type="EMBL" id="RCZC01000005">
    <property type="protein sequence ID" value="TPG51624.1"/>
    <property type="molecule type" value="Genomic_DNA"/>
</dbReference>
<evidence type="ECO:0000256" key="1">
    <source>
        <dbReference type="ARBA" id="ARBA00022679"/>
    </source>
</evidence>
<dbReference type="Pfam" id="PF00534">
    <property type="entry name" value="Glycos_transf_1"/>
    <property type="match status" value="1"/>
</dbReference>
<dbReference type="RefSeq" id="WP_140851388.1">
    <property type="nucleotide sequence ID" value="NZ_RCZC01000005.1"/>
</dbReference>
<dbReference type="PANTHER" id="PTHR46401">
    <property type="entry name" value="GLYCOSYLTRANSFERASE WBBK-RELATED"/>
    <property type="match status" value="1"/>
</dbReference>
<dbReference type="SUPFAM" id="SSF53756">
    <property type="entry name" value="UDP-Glycosyltransferase/glycogen phosphorylase"/>
    <property type="match status" value="2"/>
</dbReference>
<evidence type="ECO:0000313" key="4">
    <source>
        <dbReference type="Proteomes" id="UP000319931"/>
    </source>
</evidence>
<dbReference type="Proteomes" id="UP000319931">
    <property type="component" value="Unassembled WGS sequence"/>
</dbReference>
<dbReference type="GO" id="GO:0016757">
    <property type="term" value="F:glycosyltransferase activity"/>
    <property type="evidence" value="ECO:0007669"/>
    <property type="project" value="InterPro"/>
</dbReference>
<keyword evidence="4" id="KW-1185">Reference proteome</keyword>
<proteinExistence type="predicted"/>
<protein>
    <submittedName>
        <fullName evidence="3">Glycosyltransferase</fullName>
    </submittedName>
</protein>
<dbReference type="PANTHER" id="PTHR46401:SF2">
    <property type="entry name" value="GLYCOSYLTRANSFERASE WBBK-RELATED"/>
    <property type="match status" value="1"/>
</dbReference>
<sequence length="1056" mass="117041">MRIVIDYQGVQTDSRYRGIGRYAASLVKAMVRREPEHDYIIVLNGRFSAGIEAIRADLDSVLPQSQIRVWHTPGPVQASAPQGRDLREIAEVLREHYIRALEPDVVLITSLFEGFDDEAVISVRKSTPEVPTAAIFYDLTPVFLPDAPYREDPVRRSWYRDRIENLNRCDLLLAISESSKTEVVHELGRDASSVVNIFAAHSDAFVAKAFSDTEKDDVRRRFGLTKPFILFVGGLEPNKNLQGLVEGLSYLPATLRSQYHFVCVGRRNAGEVDAILNLAPDPSVREMMSIVGHVADQELVDLYNACALFVCPSLREGFGLPALEAMACGAPTIVSNATSLPEIVANPDAVFDPTSPRAIAAKMTEVLTNPALQSRLAGAGATRAAQLTWDDCAKEALAALEALKTQRPLDQSRRASVVTTGIFRPNTISILMQKLDHHGDFILGLPAMAKLRARYPDARIDAVIGSWNKDAAEASGLFDNIYILDFFKIKSSDRAQFRSDLLNITDDMPYYDFAIDLRRQDDTRFILLKFNALKYFGYKTGKAVIDNLLTSGLEIYPEKAGERRYFEETHVSEQILRIVDALPFDPNDYVQLPKLGVSVPQRPGAVAIFPRVGLDARQWDSDRFRQLIERLAASPLITEINVYAGKAEELEPIQVPHHKKINLGCGLKFADLHTSLSGNQVCVGNNSFGVHLASYVGCRTIGIYSGHELPQQWGAGFNDAKAIMIDAACAPCHLPDRKSCPFDVFCLEDISVNAVFDLVLADVAGKTDTIYRSEITARNPASAVPALINEINKLKTMHTLGTVLPEHKVALAAAIARNFPERMRQGASMYVDVSNFRRDVDVLDPKTQFEWEAVSDLIRTLRRSLPAGHTVVPIAADRHDTDFYEQPFESIEEMSASTRNAPVVVPFAGDIYLGVESYLFRSQPQWDLIYSWRSQGVFTAFLLPEHELEMWGAAAPDDERAVLFETFLRQATHFDEIIMAGAPRPLVEAWVRENAPPRERPLSIQRVDPIEGSIAAQPPRNALAAGAVVRLADILTARSSPRSNRRASANVAAVAN</sequence>